<dbReference type="InterPro" id="IPR036890">
    <property type="entry name" value="HATPase_C_sf"/>
</dbReference>
<gene>
    <name evidence="11" type="ORF">G0Q07_02660</name>
</gene>
<dbReference type="GO" id="GO:0000155">
    <property type="term" value="F:phosphorelay sensor kinase activity"/>
    <property type="evidence" value="ECO:0007669"/>
    <property type="project" value="InterPro"/>
</dbReference>
<keyword evidence="12" id="KW-1185">Reference proteome</keyword>
<evidence type="ECO:0000256" key="6">
    <source>
        <dbReference type="ARBA" id="ARBA00022777"/>
    </source>
</evidence>
<evidence type="ECO:0000256" key="8">
    <source>
        <dbReference type="ARBA" id="ARBA00023012"/>
    </source>
</evidence>
<organism evidence="11 12">
    <name type="scientific">Draconibacterium halophilum</name>
    <dbReference type="NCBI Taxonomy" id="2706887"/>
    <lineage>
        <taxon>Bacteria</taxon>
        <taxon>Pseudomonadati</taxon>
        <taxon>Bacteroidota</taxon>
        <taxon>Bacteroidia</taxon>
        <taxon>Marinilabiliales</taxon>
        <taxon>Prolixibacteraceae</taxon>
        <taxon>Draconibacterium</taxon>
    </lineage>
</organism>
<dbReference type="GO" id="GO:0005524">
    <property type="term" value="F:ATP binding"/>
    <property type="evidence" value="ECO:0007669"/>
    <property type="project" value="UniProtKB-KW"/>
</dbReference>
<dbReference type="RefSeq" id="WP_163344627.1">
    <property type="nucleotide sequence ID" value="NZ_CP048409.1"/>
</dbReference>
<keyword evidence="9" id="KW-1133">Transmembrane helix</keyword>
<dbReference type="PROSITE" id="PS50109">
    <property type="entry name" value="HIS_KIN"/>
    <property type="match status" value="1"/>
</dbReference>
<evidence type="ECO:0000256" key="4">
    <source>
        <dbReference type="ARBA" id="ARBA00022679"/>
    </source>
</evidence>
<dbReference type="InterPro" id="IPR004358">
    <property type="entry name" value="Sig_transdc_His_kin-like_C"/>
</dbReference>
<evidence type="ECO:0000256" key="3">
    <source>
        <dbReference type="ARBA" id="ARBA00022553"/>
    </source>
</evidence>
<feature type="transmembrane region" description="Helical" evidence="9">
    <location>
        <begin position="12"/>
        <end position="33"/>
    </location>
</feature>
<feature type="transmembrane region" description="Helical" evidence="9">
    <location>
        <begin position="154"/>
        <end position="174"/>
    </location>
</feature>
<keyword evidence="7 11" id="KW-0067">ATP-binding</keyword>
<evidence type="ECO:0000256" key="2">
    <source>
        <dbReference type="ARBA" id="ARBA00012438"/>
    </source>
</evidence>
<dbReference type="PANTHER" id="PTHR43065:SF10">
    <property type="entry name" value="PEROXIDE STRESS-ACTIVATED HISTIDINE KINASE MAK3"/>
    <property type="match status" value="1"/>
</dbReference>
<dbReference type="Pfam" id="PF02518">
    <property type="entry name" value="HATPase_c"/>
    <property type="match status" value="1"/>
</dbReference>
<reference evidence="11 12" key="1">
    <citation type="submission" date="2020-02" db="EMBL/GenBank/DDBJ databases">
        <title>Genome sequencing for Draconibacterium sp. strain M1.</title>
        <authorList>
            <person name="Park S.-J."/>
        </authorList>
    </citation>
    <scope>NUCLEOTIDE SEQUENCE [LARGE SCALE GENOMIC DNA]</scope>
    <source>
        <strain evidence="11 12">M1</strain>
    </source>
</reference>
<evidence type="ECO:0000256" key="7">
    <source>
        <dbReference type="ARBA" id="ARBA00022840"/>
    </source>
</evidence>
<dbReference type="EC" id="2.7.13.3" evidence="2"/>
<keyword evidence="9" id="KW-0812">Transmembrane</keyword>
<evidence type="ECO:0000259" key="10">
    <source>
        <dbReference type="PROSITE" id="PS50109"/>
    </source>
</evidence>
<dbReference type="EMBL" id="CP048409">
    <property type="protein sequence ID" value="QIA06697.1"/>
    <property type="molecule type" value="Genomic_DNA"/>
</dbReference>
<keyword evidence="6" id="KW-0418">Kinase</keyword>
<keyword evidence="9" id="KW-0472">Membrane</keyword>
<evidence type="ECO:0000313" key="12">
    <source>
        <dbReference type="Proteomes" id="UP000474630"/>
    </source>
</evidence>
<dbReference type="InterPro" id="IPR005467">
    <property type="entry name" value="His_kinase_dom"/>
</dbReference>
<name>A0A6C0R9A8_9BACT</name>
<dbReference type="PANTHER" id="PTHR43065">
    <property type="entry name" value="SENSOR HISTIDINE KINASE"/>
    <property type="match status" value="1"/>
</dbReference>
<keyword evidence="8" id="KW-0902">Two-component regulatory system</keyword>
<accession>A0A6C0R9A8</accession>
<keyword evidence="5" id="KW-0547">Nucleotide-binding</keyword>
<protein>
    <recommendedName>
        <fullName evidence="2">histidine kinase</fullName>
        <ecNumber evidence="2">2.7.13.3</ecNumber>
    </recommendedName>
</protein>
<dbReference type="Gene3D" id="3.30.565.10">
    <property type="entry name" value="Histidine kinase-like ATPase, C-terminal domain"/>
    <property type="match status" value="1"/>
</dbReference>
<dbReference type="SUPFAM" id="SSF55874">
    <property type="entry name" value="ATPase domain of HSP90 chaperone/DNA topoisomerase II/histidine kinase"/>
    <property type="match status" value="1"/>
</dbReference>
<evidence type="ECO:0000256" key="9">
    <source>
        <dbReference type="SAM" id="Phobius"/>
    </source>
</evidence>
<dbReference type="InterPro" id="IPR003594">
    <property type="entry name" value="HATPase_dom"/>
</dbReference>
<evidence type="ECO:0000256" key="1">
    <source>
        <dbReference type="ARBA" id="ARBA00000085"/>
    </source>
</evidence>
<comment type="catalytic activity">
    <reaction evidence="1">
        <text>ATP + protein L-histidine = ADP + protein N-phospho-L-histidine.</text>
        <dbReference type="EC" id="2.7.13.3"/>
    </reaction>
</comment>
<evidence type="ECO:0000256" key="5">
    <source>
        <dbReference type="ARBA" id="ARBA00022741"/>
    </source>
</evidence>
<dbReference type="Proteomes" id="UP000474630">
    <property type="component" value="Chromosome"/>
</dbReference>
<dbReference type="InterPro" id="IPR003661">
    <property type="entry name" value="HisK_dim/P_dom"/>
</dbReference>
<evidence type="ECO:0000313" key="11">
    <source>
        <dbReference type="EMBL" id="QIA06697.1"/>
    </source>
</evidence>
<keyword evidence="4" id="KW-0808">Transferase</keyword>
<feature type="domain" description="Histidine kinase" evidence="10">
    <location>
        <begin position="192"/>
        <end position="393"/>
    </location>
</feature>
<sequence length="393" mass="44892">MDIYLKRRRGKILLLIIAVLIGVASLLYTNWLTKKMATEERNKVEIWAEAIKGINEAGINITSPQLSQLQTRYLQFLNMVSEKNTTIPILILNPDGTFNTDRNITYREDRKEEVLNRELKKMQDYAAPIPIDLGDGYELMLYYRESSILRNLQLYPIIQLVVIIIFILVAYFAFLATNRAEQNQVWVGMSKETAHQLGTPISSLMAWIELLKLKDVDPSLIKELEQDTSRLERITERFSKIGSKPELLRVNLIEVLNSAVSYLKRRSSAKVKFEQNYDTNAYIETPLNGALFSWVIENLCKNAIDAMGNNGTITINVKEKDKQVTIDLTDTGCGISKNHQKSIFHPGFSTKKRGWGLGLSLAKRIVEIYHSGKIFIKWSESGKGTTFRIILNK</sequence>
<keyword evidence="3" id="KW-0597">Phosphoprotein</keyword>
<dbReference type="SMART" id="SM00387">
    <property type="entry name" value="HATPase_c"/>
    <property type="match status" value="1"/>
</dbReference>
<dbReference type="KEGG" id="drc:G0Q07_02660"/>
<dbReference type="AlphaFoldDB" id="A0A6C0R9A8"/>
<dbReference type="CDD" id="cd00082">
    <property type="entry name" value="HisKA"/>
    <property type="match status" value="1"/>
</dbReference>
<proteinExistence type="predicted"/>
<dbReference type="PRINTS" id="PR00344">
    <property type="entry name" value="BCTRLSENSOR"/>
</dbReference>